<sequence>MTTAEAMPETQKIATYYVVPVTPDIGIESVLYYEGPLKSKWKSVSKKDLNAHNQGCNAGLVKLIQPSEDQILASTDLSPAQLDRTASLYCGVAKTLGEPDQLKSYYAIDADGSLTINVSKDTTRGLILIFTQTDPLNGDSTRYPVRQLIATTDPEIKNSAIGTGGH</sequence>
<dbReference type="AlphaFoldDB" id="A0A6L6PB78"/>
<dbReference type="OrthoDB" id="9991811at2"/>
<evidence type="ECO:0000313" key="1">
    <source>
        <dbReference type="EMBL" id="MTV36308.1"/>
    </source>
</evidence>
<dbReference type="EMBL" id="WNKY01000001">
    <property type="protein sequence ID" value="MTV36308.1"/>
    <property type="molecule type" value="Genomic_DNA"/>
</dbReference>
<protein>
    <submittedName>
        <fullName evidence="1">Uncharacterized protein</fullName>
    </submittedName>
</protein>
<dbReference type="RefSeq" id="WP_155461649.1">
    <property type="nucleotide sequence ID" value="NZ_WNKY01000001.1"/>
</dbReference>
<dbReference type="Proteomes" id="UP000475582">
    <property type="component" value="Unassembled WGS sequence"/>
</dbReference>
<comment type="caution">
    <text evidence="1">The sequence shown here is derived from an EMBL/GenBank/DDBJ whole genome shotgun (WGS) entry which is preliminary data.</text>
</comment>
<evidence type="ECO:0000313" key="2">
    <source>
        <dbReference type="Proteomes" id="UP000475582"/>
    </source>
</evidence>
<reference evidence="1 2" key="1">
    <citation type="submission" date="2019-11" db="EMBL/GenBank/DDBJ databases">
        <title>Type strains purchased from KCTC, JCM and DSMZ.</title>
        <authorList>
            <person name="Lu H."/>
        </authorList>
    </citation>
    <scope>NUCLEOTIDE SEQUENCE [LARGE SCALE GENOMIC DNA]</scope>
    <source>
        <strain evidence="1 2">KCTC 22382</strain>
    </source>
</reference>
<proteinExistence type="predicted"/>
<keyword evidence="2" id="KW-1185">Reference proteome</keyword>
<accession>A0A6L6PB78</accession>
<gene>
    <name evidence="1" type="ORF">GM676_01765</name>
</gene>
<organism evidence="1 2">
    <name type="scientific">Duganella radicis</name>
    <dbReference type="NCBI Taxonomy" id="551988"/>
    <lineage>
        <taxon>Bacteria</taxon>
        <taxon>Pseudomonadati</taxon>
        <taxon>Pseudomonadota</taxon>
        <taxon>Betaproteobacteria</taxon>
        <taxon>Burkholderiales</taxon>
        <taxon>Oxalobacteraceae</taxon>
        <taxon>Telluria group</taxon>
        <taxon>Duganella</taxon>
    </lineage>
</organism>
<name>A0A6L6PB78_9BURK</name>